<evidence type="ECO:0000313" key="2">
    <source>
        <dbReference type="Proteomes" id="UP000076532"/>
    </source>
</evidence>
<keyword evidence="2" id="KW-1185">Reference proteome</keyword>
<dbReference type="EMBL" id="KV418028">
    <property type="protein sequence ID" value="KZP03644.1"/>
    <property type="molecule type" value="Genomic_DNA"/>
</dbReference>
<accession>A0A167U6P2</accession>
<evidence type="ECO:0000313" key="1">
    <source>
        <dbReference type="EMBL" id="KZP03644.1"/>
    </source>
</evidence>
<name>A0A167U6P2_9AGAM</name>
<protein>
    <submittedName>
        <fullName evidence="1">Uncharacterized protein</fullName>
    </submittedName>
</protein>
<reference evidence="1 2" key="1">
    <citation type="journal article" date="2016" name="Mol. Biol. Evol.">
        <title>Comparative Genomics of Early-Diverging Mushroom-Forming Fungi Provides Insights into the Origins of Lignocellulose Decay Capabilities.</title>
        <authorList>
            <person name="Nagy L.G."/>
            <person name="Riley R."/>
            <person name="Tritt A."/>
            <person name="Adam C."/>
            <person name="Daum C."/>
            <person name="Floudas D."/>
            <person name="Sun H."/>
            <person name="Yadav J.S."/>
            <person name="Pangilinan J."/>
            <person name="Larsson K.H."/>
            <person name="Matsuura K."/>
            <person name="Barry K."/>
            <person name="Labutti K."/>
            <person name="Kuo R."/>
            <person name="Ohm R.A."/>
            <person name="Bhattacharya S.S."/>
            <person name="Shirouzu T."/>
            <person name="Yoshinaga Y."/>
            <person name="Martin F.M."/>
            <person name="Grigoriev I.V."/>
            <person name="Hibbett D.S."/>
        </authorList>
    </citation>
    <scope>NUCLEOTIDE SEQUENCE [LARGE SCALE GENOMIC DNA]</scope>
    <source>
        <strain evidence="1 2">CBS 109695</strain>
    </source>
</reference>
<gene>
    <name evidence="1" type="ORF">FIBSPDRAFT_879267</name>
</gene>
<sequence length="175" mass="19112">MGELALTATFVAPRRPHVVLRLVDALKLVGNQRADVTVVVFVRRLIFLVLRRPPSSLPPGTSASSSAQTLPKWLAREDWVSRRWDWSSLIAGGVAIGCGDDDWVGGGRTGGRPREYTTQLALAQRHARIAIQPDDDHGRVAMFAPKPMAVEPGWGGIRENDEATRITSIPLSCLL</sequence>
<proteinExistence type="predicted"/>
<organism evidence="1 2">
    <name type="scientific">Athelia psychrophila</name>
    <dbReference type="NCBI Taxonomy" id="1759441"/>
    <lineage>
        <taxon>Eukaryota</taxon>
        <taxon>Fungi</taxon>
        <taxon>Dikarya</taxon>
        <taxon>Basidiomycota</taxon>
        <taxon>Agaricomycotina</taxon>
        <taxon>Agaricomycetes</taxon>
        <taxon>Agaricomycetidae</taxon>
        <taxon>Atheliales</taxon>
        <taxon>Atheliaceae</taxon>
        <taxon>Athelia</taxon>
    </lineage>
</organism>
<dbReference type="AlphaFoldDB" id="A0A167U6P2"/>
<dbReference type="Proteomes" id="UP000076532">
    <property type="component" value="Unassembled WGS sequence"/>
</dbReference>